<accession>A0ABN2EV37</accession>
<dbReference type="EMBL" id="BAAANE010000001">
    <property type="protein sequence ID" value="GAA1617596.1"/>
    <property type="molecule type" value="Genomic_DNA"/>
</dbReference>
<dbReference type="RefSeq" id="WP_344107160.1">
    <property type="nucleotide sequence ID" value="NZ_BAAANE010000001.1"/>
</dbReference>
<organism evidence="1 2">
    <name type="scientific">Kribbella alba</name>
    <dbReference type="NCBI Taxonomy" id="190197"/>
    <lineage>
        <taxon>Bacteria</taxon>
        <taxon>Bacillati</taxon>
        <taxon>Actinomycetota</taxon>
        <taxon>Actinomycetes</taxon>
        <taxon>Propionibacteriales</taxon>
        <taxon>Kribbellaceae</taxon>
        <taxon>Kribbella</taxon>
    </lineage>
</organism>
<keyword evidence="2" id="KW-1185">Reference proteome</keyword>
<dbReference type="Proteomes" id="UP001501319">
    <property type="component" value="Unassembled WGS sequence"/>
</dbReference>
<name>A0ABN2EV37_9ACTN</name>
<reference evidence="1 2" key="1">
    <citation type="journal article" date="2019" name="Int. J. Syst. Evol. Microbiol.">
        <title>The Global Catalogue of Microorganisms (GCM) 10K type strain sequencing project: providing services to taxonomists for standard genome sequencing and annotation.</title>
        <authorList>
            <consortium name="The Broad Institute Genomics Platform"/>
            <consortium name="The Broad Institute Genome Sequencing Center for Infectious Disease"/>
            <person name="Wu L."/>
            <person name="Ma J."/>
        </authorList>
    </citation>
    <scope>NUCLEOTIDE SEQUENCE [LARGE SCALE GENOMIC DNA]</scope>
    <source>
        <strain evidence="1 2">JCM 14306</strain>
    </source>
</reference>
<evidence type="ECO:0000313" key="1">
    <source>
        <dbReference type="EMBL" id="GAA1617596.1"/>
    </source>
</evidence>
<evidence type="ECO:0000313" key="2">
    <source>
        <dbReference type="Proteomes" id="UP001501319"/>
    </source>
</evidence>
<proteinExistence type="predicted"/>
<protein>
    <submittedName>
        <fullName evidence="1">Uncharacterized protein</fullName>
    </submittedName>
</protein>
<comment type="caution">
    <text evidence="1">The sequence shown here is derived from an EMBL/GenBank/DDBJ whole genome shotgun (WGS) entry which is preliminary data.</text>
</comment>
<gene>
    <name evidence="1" type="ORF">GCM10009744_00160</name>
</gene>
<sequence length="43" mass="4779">MLSDCAAVRSVHYNDAWSIPRDGPGYTWTTDNPLAAKENQLIT</sequence>